<reference evidence="1 2" key="1">
    <citation type="journal article" date="2012" name="Proc. Natl. Acad. Sci. U.S.A.">
        <title>Comparative genomics of Ceriporiopsis subvermispora and Phanerochaete chrysosporium provide insight into selective ligninolysis.</title>
        <authorList>
            <person name="Fernandez-Fueyo E."/>
            <person name="Ruiz-Duenas F.J."/>
            <person name="Ferreira P."/>
            <person name="Floudas D."/>
            <person name="Hibbett D.S."/>
            <person name="Canessa P."/>
            <person name="Larrondo L.F."/>
            <person name="James T.Y."/>
            <person name="Seelenfreund D."/>
            <person name="Lobos S."/>
            <person name="Polanco R."/>
            <person name="Tello M."/>
            <person name="Honda Y."/>
            <person name="Watanabe T."/>
            <person name="Watanabe T."/>
            <person name="Ryu J.S."/>
            <person name="Kubicek C.P."/>
            <person name="Schmoll M."/>
            <person name="Gaskell J."/>
            <person name="Hammel K.E."/>
            <person name="St John F.J."/>
            <person name="Vanden Wymelenberg A."/>
            <person name="Sabat G."/>
            <person name="Splinter BonDurant S."/>
            <person name="Syed K."/>
            <person name="Yadav J.S."/>
            <person name="Doddapaneni H."/>
            <person name="Subramanian V."/>
            <person name="Lavin J.L."/>
            <person name="Oguiza J.A."/>
            <person name="Perez G."/>
            <person name="Pisabarro A.G."/>
            <person name="Ramirez L."/>
            <person name="Santoyo F."/>
            <person name="Master E."/>
            <person name="Coutinho P.M."/>
            <person name="Henrissat B."/>
            <person name="Lombard V."/>
            <person name="Magnuson J.K."/>
            <person name="Kuees U."/>
            <person name="Hori C."/>
            <person name="Igarashi K."/>
            <person name="Samejima M."/>
            <person name="Held B.W."/>
            <person name="Barry K.W."/>
            <person name="LaButti K.M."/>
            <person name="Lapidus A."/>
            <person name="Lindquist E.A."/>
            <person name="Lucas S.M."/>
            <person name="Riley R."/>
            <person name="Salamov A.A."/>
            <person name="Hoffmeister D."/>
            <person name="Schwenk D."/>
            <person name="Hadar Y."/>
            <person name="Yarden O."/>
            <person name="de Vries R.P."/>
            <person name="Wiebenga A."/>
            <person name="Stenlid J."/>
            <person name="Eastwood D."/>
            <person name="Grigoriev I.V."/>
            <person name="Berka R.M."/>
            <person name="Blanchette R.A."/>
            <person name="Kersten P."/>
            <person name="Martinez A.T."/>
            <person name="Vicuna R."/>
            <person name="Cullen D."/>
        </authorList>
    </citation>
    <scope>NUCLEOTIDE SEQUENCE [LARGE SCALE GENOMIC DNA]</scope>
    <source>
        <strain evidence="1 2">B</strain>
    </source>
</reference>
<sequence length="187" mass="21810">MADTLSFDRLNIQEADDATHEELGRRFEEGAARERADRELITETYKSVWKYFHEWDFEDCKQNISGLHVVSERLAYDGWLLPTTSQLEDDMLVDGASNDWTFEVTDIQDDIETTKITTAIVRRVEKLRPYPKYEACTPVSQNIMSDENVSELRFIPYADEPGFDVDEHVNRHRTIAWKTKTNDPNSE</sequence>
<dbReference type="EMBL" id="KB445802">
    <property type="protein sequence ID" value="EMD34622.1"/>
    <property type="molecule type" value="Genomic_DNA"/>
</dbReference>
<dbReference type="HOGENOM" id="CLU_1447498_0_0_1"/>
<evidence type="ECO:0000313" key="1">
    <source>
        <dbReference type="EMBL" id="EMD34622.1"/>
    </source>
</evidence>
<dbReference type="OrthoDB" id="6141102at2759"/>
<dbReference type="Proteomes" id="UP000016930">
    <property type="component" value="Unassembled WGS sequence"/>
</dbReference>
<dbReference type="AlphaFoldDB" id="M2R862"/>
<protein>
    <submittedName>
        <fullName evidence="1">Uncharacterized protein</fullName>
    </submittedName>
</protein>
<dbReference type="STRING" id="914234.M2R862"/>
<proteinExistence type="predicted"/>
<evidence type="ECO:0000313" key="2">
    <source>
        <dbReference type="Proteomes" id="UP000016930"/>
    </source>
</evidence>
<accession>M2R862</accession>
<name>M2R862_CERS8</name>
<keyword evidence="2" id="KW-1185">Reference proteome</keyword>
<organism evidence="1 2">
    <name type="scientific">Ceriporiopsis subvermispora (strain B)</name>
    <name type="common">White-rot fungus</name>
    <name type="synonym">Gelatoporia subvermispora</name>
    <dbReference type="NCBI Taxonomy" id="914234"/>
    <lineage>
        <taxon>Eukaryota</taxon>
        <taxon>Fungi</taxon>
        <taxon>Dikarya</taxon>
        <taxon>Basidiomycota</taxon>
        <taxon>Agaricomycotina</taxon>
        <taxon>Agaricomycetes</taxon>
        <taxon>Polyporales</taxon>
        <taxon>Gelatoporiaceae</taxon>
        <taxon>Gelatoporia</taxon>
    </lineage>
</organism>
<gene>
    <name evidence="1" type="ORF">CERSUDRAFT_97211</name>
</gene>